<dbReference type="Gene3D" id="3.30.40.10">
    <property type="entry name" value="Zinc/RING finger domain, C3HC4 (zinc finger)"/>
    <property type="match status" value="1"/>
</dbReference>
<feature type="compositionally biased region" description="Polar residues" evidence="2">
    <location>
        <begin position="100"/>
        <end position="110"/>
    </location>
</feature>
<dbReference type="PANTHER" id="PTHR22765:SF460">
    <property type="entry name" value="RING-TYPE E3 UBIQUITIN TRANSFERASE"/>
    <property type="match status" value="1"/>
</dbReference>
<keyword evidence="5" id="KW-1185">Reference proteome</keyword>
<evidence type="ECO:0000313" key="4">
    <source>
        <dbReference type="EMBL" id="KAK8938336.1"/>
    </source>
</evidence>
<evidence type="ECO:0000256" key="2">
    <source>
        <dbReference type="SAM" id="MobiDB-lite"/>
    </source>
</evidence>
<dbReference type="CDD" id="cd16454">
    <property type="entry name" value="RING-H2_PA-TM-RING"/>
    <property type="match status" value="1"/>
</dbReference>
<feature type="compositionally biased region" description="Polar residues" evidence="2">
    <location>
        <begin position="78"/>
        <end position="91"/>
    </location>
</feature>
<proteinExistence type="predicted"/>
<dbReference type="Proteomes" id="UP001412067">
    <property type="component" value="Unassembled WGS sequence"/>
</dbReference>
<evidence type="ECO:0000256" key="1">
    <source>
        <dbReference type="PROSITE-ProRule" id="PRU00175"/>
    </source>
</evidence>
<feature type="compositionally biased region" description="Low complexity" evidence="2">
    <location>
        <begin position="56"/>
        <end position="68"/>
    </location>
</feature>
<evidence type="ECO:0000313" key="5">
    <source>
        <dbReference type="Proteomes" id="UP001412067"/>
    </source>
</evidence>
<name>A0ABR2LE57_9ASPA</name>
<keyword evidence="1" id="KW-0863">Zinc-finger</keyword>
<organism evidence="4 5">
    <name type="scientific">Platanthera guangdongensis</name>
    <dbReference type="NCBI Taxonomy" id="2320717"/>
    <lineage>
        <taxon>Eukaryota</taxon>
        <taxon>Viridiplantae</taxon>
        <taxon>Streptophyta</taxon>
        <taxon>Embryophyta</taxon>
        <taxon>Tracheophyta</taxon>
        <taxon>Spermatophyta</taxon>
        <taxon>Magnoliopsida</taxon>
        <taxon>Liliopsida</taxon>
        <taxon>Asparagales</taxon>
        <taxon>Orchidaceae</taxon>
        <taxon>Orchidoideae</taxon>
        <taxon>Orchideae</taxon>
        <taxon>Orchidinae</taxon>
        <taxon>Platanthera</taxon>
    </lineage>
</organism>
<sequence length="183" mass="20242">MMLPGVELARRRRFHNRNDVPFRGPQEPSSTAQPQRIDEPAAEAARRRLEEKLRRPFSGSSSPSSSPSTASHFPRWLRTSTASAPDNSRQVRASHDSGAGASSRSGCTRKSGTKPMRRTSKTDLCAVCLDGFRVHQQVIWLPCAHRYHSGCVLPWLADHSHCPCCRTEVPSLELLAETALTAN</sequence>
<feature type="domain" description="RING-type" evidence="3">
    <location>
        <begin position="125"/>
        <end position="166"/>
    </location>
</feature>
<accession>A0ABR2LE57</accession>
<keyword evidence="1" id="KW-0479">Metal-binding</keyword>
<dbReference type="EMBL" id="JBBWWR010000021">
    <property type="protein sequence ID" value="KAK8938336.1"/>
    <property type="molecule type" value="Genomic_DNA"/>
</dbReference>
<feature type="region of interest" description="Disordered" evidence="2">
    <location>
        <begin position="1"/>
        <end position="117"/>
    </location>
</feature>
<dbReference type="InterPro" id="IPR051826">
    <property type="entry name" value="E3_ubiquitin-ligase_domain"/>
</dbReference>
<dbReference type="PANTHER" id="PTHR22765">
    <property type="entry name" value="RING FINGER AND PROTEASE ASSOCIATED DOMAIN-CONTAINING"/>
    <property type="match status" value="1"/>
</dbReference>
<dbReference type="PROSITE" id="PS50089">
    <property type="entry name" value="ZF_RING_2"/>
    <property type="match status" value="1"/>
</dbReference>
<keyword evidence="1" id="KW-0862">Zinc</keyword>
<dbReference type="Pfam" id="PF13639">
    <property type="entry name" value="zf-RING_2"/>
    <property type="match status" value="1"/>
</dbReference>
<dbReference type="SMART" id="SM00184">
    <property type="entry name" value="RING"/>
    <property type="match status" value="1"/>
</dbReference>
<comment type="caution">
    <text evidence="4">The sequence shown here is derived from an EMBL/GenBank/DDBJ whole genome shotgun (WGS) entry which is preliminary data.</text>
</comment>
<dbReference type="SUPFAM" id="SSF57850">
    <property type="entry name" value="RING/U-box"/>
    <property type="match status" value="1"/>
</dbReference>
<reference evidence="4 5" key="1">
    <citation type="journal article" date="2022" name="Nat. Plants">
        <title>Genomes of leafy and leafless Platanthera orchids illuminate the evolution of mycoheterotrophy.</title>
        <authorList>
            <person name="Li M.H."/>
            <person name="Liu K.W."/>
            <person name="Li Z."/>
            <person name="Lu H.C."/>
            <person name="Ye Q.L."/>
            <person name="Zhang D."/>
            <person name="Wang J.Y."/>
            <person name="Li Y.F."/>
            <person name="Zhong Z.M."/>
            <person name="Liu X."/>
            <person name="Yu X."/>
            <person name="Liu D.K."/>
            <person name="Tu X.D."/>
            <person name="Liu B."/>
            <person name="Hao Y."/>
            <person name="Liao X.Y."/>
            <person name="Jiang Y.T."/>
            <person name="Sun W.H."/>
            <person name="Chen J."/>
            <person name="Chen Y.Q."/>
            <person name="Ai Y."/>
            <person name="Zhai J.W."/>
            <person name="Wu S.S."/>
            <person name="Zhou Z."/>
            <person name="Hsiao Y.Y."/>
            <person name="Wu W.L."/>
            <person name="Chen Y.Y."/>
            <person name="Lin Y.F."/>
            <person name="Hsu J.L."/>
            <person name="Li C.Y."/>
            <person name="Wang Z.W."/>
            <person name="Zhao X."/>
            <person name="Zhong W.Y."/>
            <person name="Ma X.K."/>
            <person name="Ma L."/>
            <person name="Huang J."/>
            <person name="Chen G.Z."/>
            <person name="Huang M.Z."/>
            <person name="Huang L."/>
            <person name="Peng D.H."/>
            <person name="Luo Y.B."/>
            <person name="Zou S.Q."/>
            <person name="Chen S.P."/>
            <person name="Lan S."/>
            <person name="Tsai W.C."/>
            <person name="Van de Peer Y."/>
            <person name="Liu Z.J."/>
        </authorList>
    </citation>
    <scope>NUCLEOTIDE SEQUENCE [LARGE SCALE GENOMIC DNA]</scope>
    <source>
        <strain evidence="4">Lor288</strain>
    </source>
</reference>
<evidence type="ECO:0000259" key="3">
    <source>
        <dbReference type="PROSITE" id="PS50089"/>
    </source>
</evidence>
<gene>
    <name evidence="4" type="ORF">KSP40_PGU007654</name>
</gene>
<dbReference type="InterPro" id="IPR013083">
    <property type="entry name" value="Znf_RING/FYVE/PHD"/>
</dbReference>
<protein>
    <recommendedName>
        <fullName evidence="3">RING-type domain-containing protein</fullName>
    </recommendedName>
</protein>
<feature type="compositionally biased region" description="Basic and acidic residues" evidence="2">
    <location>
        <begin position="36"/>
        <end position="54"/>
    </location>
</feature>
<dbReference type="InterPro" id="IPR001841">
    <property type="entry name" value="Znf_RING"/>
</dbReference>